<dbReference type="EMBL" id="DAAQHZ010000001">
    <property type="protein sequence ID" value="HAD9408604.1"/>
    <property type="molecule type" value="Genomic_DNA"/>
</dbReference>
<evidence type="ECO:0000313" key="1">
    <source>
        <dbReference type="EMBL" id="HAD9408604.1"/>
    </source>
</evidence>
<proteinExistence type="predicted"/>
<reference evidence="1" key="2">
    <citation type="submission" date="2019-01" db="EMBL/GenBank/DDBJ databases">
        <authorList>
            <consortium name="NCBI Pathogen Detection Project"/>
        </authorList>
    </citation>
    <scope>NUCLEOTIDE SEQUENCE</scope>
    <source>
        <strain evidence="1">R17.5426</strain>
    </source>
</reference>
<organism evidence="1">
    <name type="scientific">Salmonella enterica</name>
    <name type="common">Salmonella choleraesuis</name>
    <dbReference type="NCBI Taxonomy" id="28901"/>
    <lineage>
        <taxon>Bacteria</taxon>
        <taxon>Pseudomonadati</taxon>
        <taxon>Pseudomonadota</taxon>
        <taxon>Gammaproteobacteria</taxon>
        <taxon>Enterobacterales</taxon>
        <taxon>Enterobacteriaceae</taxon>
        <taxon>Salmonella</taxon>
    </lineage>
</organism>
<gene>
    <name evidence="1" type="ORF">G1455_05900</name>
</gene>
<reference evidence="1" key="1">
    <citation type="journal article" date="2018" name="Genome Biol.">
        <title>SKESA: strategic k-mer extension for scrupulous assemblies.</title>
        <authorList>
            <person name="Souvorov A."/>
            <person name="Agarwala R."/>
            <person name="Lipman D.J."/>
        </authorList>
    </citation>
    <scope>NUCLEOTIDE SEQUENCE</scope>
    <source>
        <strain evidence="1">R17.5426</strain>
    </source>
</reference>
<comment type="caution">
    <text evidence="1">The sequence shown here is derived from an EMBL/GenBank/DDBJ whole genome shotgun (WGS) entry which is preliminary data.</text>
</comment>
<dbReference type="AlphaFoldDB" id="A0A723A763"/>
<sequence length="89" mass="9873">MVGERLRGFWATVNQGMADNDTHLCLLLNTQSEIDIAGANSINGGRSGLICGRFLVRKKDRTESRIFSYRCLPPQIIGGRQRKSAASDY</sequence>
<accession>A0A723A763</accession>
<protein>
    <submittedName>
        <fullName evidence="1">Uncharacterized protein</fullName>
    </submittedName>
</protein>
<name>A0A723A763_SALER</name>